<sequence length="191" mass="21967">MYIASDLGNKEGFLDFLSLAFYEGAGVKVVWQPLKKVKHLCQVQALLISKNALDARRLQNKKPVALFKESFILLGAKELSPFFADKSPKAVLQELARPAFTTRLKIMRNLITPYKPNDLILMSERLYLQKPPPLSVLFKPLNMHYFWLNPCNAKSAQGLLEWLKSHKDIFTDFRINYQSIFTPIEDDTYGD</sequence>
<organism evidence="1 2">
    <name type="scientific">Helicobacter gastrofelis</name>
    <dbReference type="NCBI Taxonomy" id="2849642"/>
    <lineage>
        <taxon>Bacteria</taxon>
        <taxon>Pseudomonadati</taxon>
        <taxon>Campylobacterota</taxon>
        <taxon>Epsilonproteobacteria</taxon>
        <taxon>Campylobacterales</taxon>
        <taxon>Helicobacteraceae</taxon>
        <taxon>Helicobacter</taxon>
    </lineage>
</organism>
<evidence type="ECO:0000313" key="2">
    <source>
        <dbReference type="Proteomes" id="UP000826146"/>
    </source>
</evidence>
<keyword evidence="2" id="KW-1185">Reference proteome</keyword>
<dbReference type="Proteomes" id="UP000826146">
    <property type="component" value="Chromosome"/>
</dbReference>
<name>A0ABN6I566_9HELI</name>
<proteinExistence type="predicted"/>
<evidence type="ECO:0000313" key="1">
    <source>
        <dbReference type="EMBL" id="BCZ18699.1"/>
    </source>
</evidence>
<evidence type="ECO:0008006" key="3">
    <source>
        <dbReference type="Google" id="ProtNLM"/>
    </source>
</evidence>
<reference evidence="1 2" key="1">
    <citation type="submission" date="2021-07" db="EMBL/GenBank/DDBJ databases">
        <title>Novel Helicobacter sp. Isolated from a cat.</title>
        <authorList>
            <person name="Rimbara E."/>
            <person name="Suzuki M."/>
        </authorList>
    </citation>
    <scope>NUCLEOTIDE SEQUENCE [LARGE SCALE GENOMIC DNA]</scope>
    <source>
        <strain evidence="2">NHP19-012</strain>
    </source>
</reference>
<dbReference type="EMBL" id="AP024819">
    <property type="protein sequence ID" value="BCZ18699.1"/>
    <property type="molecule type" value="Genomic_DNA"/>
</dbReference>
<accession>A0ABN6I566</accession>
<protein>
    <recommendedName>
        <fullName evidence="3">Solute-binding protein family 3/N-terminal domain-containing protein</fullName>
    </recommendedName>
</protein>
<gene>
    <name evidence="1" type="ORF">NHP190012_03410</name>
</gene>